<reference evidence="2 3" key="1">
    <citation type="submission" date="2018-06" db="EMBL/GenBank/DDBJ databases">
        <authorList>
            <consortium name="Pathogen Informatics"/>
            <person name="Doyle S."/>
        </authorList>
    </citation>
    <scope>NUCLEOTIDE SEQUENCE [LARGE SCALE GENOMIC DNA]</scope>
    <source>
        <strain evidence="2 3">NCTC11546</strain>
    </source>
</reference>
<evidence type="ECO:0000313" key="2">
    <source>
        <dbReference type="EMBL" id="SQA77280.1"/>
    </source>
</evidence>
<dbReference type="SUPFAM" id="SSF54593">
    <property type="entry name" value="Glyoxalase/Bleomycin resistance protein/Dihydroxybiphenyl dioxygenase"/>
    <property type="match status" value="1"/>
</dbReference>
<evidence type="ECO:0000259" key="1">
    <source>
        <dbReference type="PROSITE" id="PS51819"/>
    </source>
</evidence>
<proteinExistence type="predicted"/>
<accession>A0A2X2TLV0</accession>
<dbReference type="RefSeq" id="WP_128090833.1">
    <property type="nucleotide sequence ID" value="NZ_UARG01000017.1"/>
</dbReference>
<dbReference type="InterPro" id="IPR004360">
    <property type="entry name" value="Glyas_Fos-R_dOase_dom"/>
</dbReference>
<protein>
    <submittedName>
        <fullName evidence="2">Glyoxalase-like domain</fullName>
    </submittedName>
</protein>
<dbReference type="Gene3D" id="3.30.720.120">
    <property type="match status" value="1"/>
</dbReference>
<dbReference type="InterPro" id="IPR029068">
    <property type="entry name" value="Glyas_Bleomycin-R_OHBP_Dase"/>
</dbReference>
<dbReference type="InterPro" id="IPR037523">
    <property type="entry name" value="VOC_core"/>
</dbReference>
<organism evidence="2 3">
    <name type="scientific">Capnocytophaga ochracea</name>
    <dbReference type="NCBI Taxonomy" id="1018"/>
    <lineage>
        <taxon>Bacteria</taxon>
        <taxon>Pseudomonadati</taxon>
        <taxon>Bacteroidota</taxon>
        <taxon>Flavobacteriia</taxon>
        <taxon>Flavobacteriales</taxon>
        <taxon>Flavobacteriaceae</taxon>
        <taxon>Capnocytophaga</taxon>
    </lineage>
</organism>
<evidence type="ECO:0000313" key="3">
    <source>
        <dbReference type="Proteomes" id="UP000249891"/>
    </source>
</evidence>
<dbReference type="EMBL" id="UARG01000017">
    <property type="protein sequence ID" value="SQA77280.1"/>
    <property type="molecule type" value="Genomic_DNA"/>
</dbReference>
<dbReference type="PROSITE" id="PS51819">
    <property type="entry name" value="VOC"/>
    <property type="match status" value="1"/>
</dbReference>
<name>A0A2X2TLV0_CAPOC</name>
<dbReference type="Gene3D" id="3.30.720.110">
    <property type="match status" value="1"/>
</dbReference>
<sequence>MKLNAGIITEKLAESKAFYTQVLQFGVTFENDFYLLLHTPNQEAEISFLLPNHPSQQPLFQKPFTQQGVYLTIEVENVDDYYRNLKEQSVPIAIDLREEPWGDRHFAIIDPNGIGIDIVTYSAPE</sequence>
<dbReference type="Proteomes" id="UP000249891">
    <property type="component" value="Unassembled WGS sequence"/>
</dbReference>
<dbReference type="Pfam" id="PF00903">
    <property type="entry name" value="Glyoxalase"/>
    <property type="match status" value="1"/>
</dbReference>
<dbReference type="AlphaFoldDB" id="A0A2X2TLV0"/>
<feature type="domain" description="VOC" evidence="1">
    <location>
        <begin position="1"/>
        <end position="121"/>
    </location>
</feature>
<gene>
    <name evidence="2" type="ORF">NCTC11546_00482</name>
</gene>